<evidence type="ECO:0000313" key="9">
    <source>
        <dbReference type="EMBL" id="ETN41269.1"/>
    </source>
</evidence>
<proteinExistence type="inferred from homology"/>
<keyword evidence="10" id="KW-1185">Reference proteome</keyword>
<name>W2RZZ3_CYPE1</name>
<dbReference type="PANTHER" id="PTHR47043:SF1">
    <property type="entry name" value="UDP-N-ACETYLGLUCOSAMINE TRANSFERASE SUBUNIT ALG13"/>
    <property type="match status" value="1"/>
</dbReference>
<dbReference type="STRING" id="1220924.W2RZZ3"/>
<dbReference type="Gene3D" id="3.40.50.2000">
    <property type="entry name" value="Glycogen Phosphorylase B"/>
    <property type="match status" value="1"/>
</dbReference>
<accession>W2RZZ3</accession>
<sequence length="203" mass="22096">MRLDPNTPPVSAGGKRLFVTIGATAPFNSLIRAVLAHGFLQALTDHHFTELRIQHGDGGAHILQEADLSNIKERYGLTVTGFDFKKEGLNGELAALQSNDVEKEGAVVSHAGSGSVLDALRMNVPLVVVPNEDLLHNHQVELAEVLEKQKYVVHGKLGDLAAAIARVEQLRRAARQWPPVTSGEEKYQKGLKGVLDEEMGWVD</sequence>
<comment type="catalytic activity">
    <reaction evidence="6">
        <text>an N-acetyl-alpha-D-glucosaminyl-diphospho-di-trans,poly-cis-dolichol + UDP-N-acetyl-alpha-D-glucosamine = an N,N'-diacetylchitobiosyl-diphospho-di-trans,poly-cis-dolichol + UDP + H(+)</text>
        <dbReference type="Rhea" id="RHEA:23380"/>
        <dbReference type="Rhea" id="RHEA-COMP:19507"/>
        <dbReference type="Rhea" id="RHEA-COMP:19510"/>
        <dbReference type="ChEBI" id="CHEBI:15378"/>
        <dbReference type="ChEBI" id="CHEBI:57269"/>
        <dbReference type="ChEBI" id="CHEBI:57705"/>
        <dbReference type="ChEBI" id="CHEBI:58223"/>
        <dbReference type="ChEBI" id="CHEBI:58427"/>
        <dbReference type="EC" id="2.4.1.141"/>
    </reaction>
</comment>
<dbReference type="AlphaFoldDB" id="W2RZZ3"/>
<evidence type="ECO:0000256" key="7">
    <source>
        <dbReference type="RuleBase" id="RU362128"/>
    </source>
</evidence>
<organism evidence="9 10">
    <name type="scientific">Cyphellophora europaea (strain CBS 101466)</name>
    <name type="common">Phialophora europaea</name>
    <dbReference type="NCBI Taxonomy" id="1220924"/>
    <lineage>
        <taxon>Eukaryota</taxon>
        <taxon>Fungi</taxon>
        <taxon>Dikarya</taxon>
        <taxon>Ascomycota</taxon>
        <taxon>Pezizomycotina</taxon>
        <taxon>Eurotiomycetes</taxon>
        <taxon>Chaetothyriomycetidae</taxon>
        <taxon>Chaetothyriales</taxon>
        <taxon>Cyphellophoraceae</taxon>
        <taxon>Cyphellophora</taxon>
    </lineage>
</organism>
<dbReference type="FunCoup" id="W2RZZ3">
    <property type="interactions" value="325"/>
</dbReference>
<evidence type="ECO:0000313" key="10">
    <source>
        <dbReference type="Proteomes" id="UP000030752"/>
    </source>
</evidence>
<comment type="subcellular location">
    <subcellularLocation>
        <location evidence="7">Endoplasmic reticulum</location>
    </subcellularLocation>
</comment>
<dbReference type="Proteomes" id="UP000030752">
    <property type="component" value="Unassembled WGS sequence"/>
</dbReference>
<dbReference type="VEuPathDB" id="FungiDB:HMPREF1541_03204"/>
<evidence type="ECO:0000256" key="4">
    <source>
        <dbReference type="ARBA" id="ARBA00024804"/>
    </source>
</evidence>
<evidence type="ECO:0000256" key="6">
    <source>
        <dbReference type="ARBA" id="ARBA00048184"/>
    </source>
</evidence>
<dbReference type="OrthoDB" id="20273at2759"/>
<evidence type="ECO:0000256" key="1">
    <source>
        <dbReference type="ARBA" id="ARBA00011198"/>
    </source>
</evidence>
<dbReference type="eggNOG" id="KOG3349">
    <property type="taxonomic scope" value="Eukaryota"/>
</dbReference>
<reference evidence="9 10" key="1">
    <citation type="submission" date="2013-03" db="EMBL/GenBank/DDBJ databases">
        <title>The Genome Sequence of Phialophora europaea CBS 101466.</title>
        <authorList>
            <consortium name="The Broad Institute Genomics Platform"/>
            <person name="Cuomo C."/>
            <person name="de Hoog S."/>
            <person name="Gorbushina A."/>
            <person name="Walker B."/>
            <person name="Young S.K."/>
            <person name="Zeng Q."/>
            <person name="Gargeya S."/>
            <person name="Fitzgerald M."/>
            <person name="Haas B."/>
            <person name="Abouelleil A."/>
            <person name="Allen A.W."/>
            <person name="Alvarado L."/>
            <person name="Arachchi H.M."/>
            <person name="Berlin A.M."/>
            <person name="Chapman S.B."/>
            <person name="Gainer-Dewar J."/>
            <person name="Goldberg J."/>
            <person name="Griggs A."/>
            <person name="Gujja S."/>
            <person name="Hansen M."/>
            <person name="Howarth C."/>
            <person name="Imamovic A."/>
            <person name="Ireland A."/>
            <person name="Larimer J."/>
            <person name="McCowan C."/>
            <person name="Murphy C."/>
            <person name="Pearson M."/>
            <person name="Poon T.W."/>
            <person name="Priest M."/>
            <person name="Roberts A."/>
            <person name="Saif S."/>
            <person name="Shea T."/>
            <person name="Sisk P."/>
            <person name="Sykes S."/>
            <person name="Wortman J."/>
            <person name="Nusbaum C."/>
            <person name="Birren B."/>
        </authorList>
    </citation>
    <scope>NUCLEOTIDE SEQUENCE [LARGE SCALE GENOMIC DNA]</scope>
    <source>
        <strain evidence="9 10">CBS 101466</strain>
    </source>
</reference>
<evidence type="ECO:0000256" key="5">
    <source>
        <dbReference type="ARBA" id="ARBA00032061"/>
    </source>
</evidence>
<dbReference type="SUPFAM" id="SSF53756">
    <property type="entry name" value="UDP-Glycosyltransferase/glycogen phosphorylase"/>
    <property type="match status" value="1"/>
</dbReference>
<comment type="function">
    <text evidence="4 7">Involved in protein N-glycosylation. Essential for the second step of the dolichol-linked oligosaccharide pathway.</text>
</comment>
<dbReference type="EMBL" id="KB822719">
    <property type="protein sequence ID" value="ETN41269.1"/>
    <property type="molecule type" value="Genomic_DNA"/>
</dbReference>
<keyword evidence="7" id="KW-0808">Transferase</keyword>
<dbReference type="RefSeq" id="XP_008715778.1">
    <property type="nucleotide sequence ID" value="XM_008717556.1"/>
</dbReference>
<dbReference type="GO" id="GO:0004577">
    <property type="term" value="F:N-acetylglucosaminyldiphosphodolichol N-acetylglucosaminyltransferase activity"/>
    <property type="evidence" value="ECO:0007669"/>
    <property type="project" value="UniProtKB-EC"/>
</dbReference>
<comment type="similarity">
    <text evidence="7">Belongs to the glycosyltransferase 28 family.</text>
</comment>
<keyword evidence="7" id="KW-0256">Endoplasmic reticulum</keyword>
<evidence type="ECO:0000256" key="3">
    <source>
        <dbReference type="ARBA" id="ARBA00017468"/>
    </source>
</evidence>
<dbReference type="GO" id="GO:0006488">
    <property type="term" value="P:dolichol-linked oligosaccharide biosynthetic process"/>
    <property type="evidence" value="ECO:0007669"/>
    <property type="project" value="TreeGrafter"/>
</dbReference>
<dbReference type="GeneID" id="19970543"/>
<evidence type="ECO:0000256" key="2">
    <source>
        <dbReference type="ARBA" id="ARBA00012614"/>
    </source>
</evidence>
<dbReference type="InParanoid" id="W2RZZ3"/>
<dbReference type="Pfam" id="PF04101">
    <property type="entry name" value="Glyco_tran_28_C"/>
    <property type="match status" value="1"/>
</dbReference>
<dbReference type="GO" id="GO:0043541">
    <property type="term" value="C:UDP-N-acetylglucosamine transferase complex"/>
    <property type="evidence" value="ECO:0007669"/>
    <property type="project" value="TreeGrafter"/>
</dbReference>
<dbReference type="InterPro" id="IPR007235">
    <property type="entry name" value="Glyco_trans_28_C"/>
</dbReference>
<dbReference type="EC" id="2.4.1.141" evidence="2 7"/>
<feature type="domain" description="Glycosyl transferase family 28 C-terminal" evidence="8">
    <location>
        <begin position="17"/>
        <end position="152"/>
    </location>
</feature>
<evidence type="ECO:0000259" key="8">
    <source>
        <dbReference type="Pfam" id="PF04101"/>
    </source>
</evidence>
<comment type="subunit">
    <text evidence="1 7">Heterodimer with ALG14 to form a functional enzyme.</text>
</comment>
<keyword evidence="7" id="KW-0328">Glycosyltransferase</keyword>
<dbReference type="HOGENOM" id="CLU_085408_2_1_1"/>
<protein>
    <recommendedName>
        <fullName evidence="3 7">UDP-N-acetylglucosamine transferase subunit ALG13</fullName>
        <ecNumber evidence="2 7">2.4.1.141</ecNumber>
    </recommendedName>
    <alternativeName>
        <fullName evidence="5 7">Asparagine-linked glycosylation protein 13</fullName>
    </alternativeName>
</protein>
<dbReference type="PANTHER" id="PTHR47043">
    <property type="entry name" value="UDP-N-ACETYLGLUCOSAMINE TRANSFERASE SUBUNIT ALG13"/>
    <property type="match status" value="1"/>
</dbReference>
<dbReference type="InterPro" id="IPR052474">
    <property type="entry name" value="UDP-GlcNAc_transferase"/>
</dbReference>
<gene>
    <name evidence="7" type="primary">ALG13</name>
    <name evidence="9" type="ORF">HMPREF1541_03204</name>
</gene>